<sequence length="821" mass="91237">MALRRYFSAHGRLLTGLLQPQAKLGQSGSRHIQTNIKHGMVASICQRAGVQLAQTARRNAQATEGSDDSRVGRVQLFMNSGKNASDLLSISFKHQVGCRGQQHWSSEFVRSMGRKSAVVAKFGLVPGAFLYNHLAETPEEPCALDQKIGGEPGWQPQRRSALQGGQMRVGWQTAGSAGRFGQMRRLHVTGRRLDSHKCEVCGGRSGDSRAAEEAKKRLQIAAPSQQKALPEPGLDALFFYQTSSRQEILQSVSGFFPRLRMRLRRVMKGSYAKRKWTVDDVFALASWVLMSQAMLLLVGTTTTVSVVLWLLNRLQYQEWIARRLSEWVSAGLGITVSFESAIVPAWRHGAIRLTNVKVRCGPEHGVGGDSNFTMYDLRVDQIDVTLSLWRWMDGRGLLRACAVRGVRGVVDRRHVWWDPEIDYSRSEARAARMPGQFDLDGLEIEDMLLTVHPWQGFRAITCSIYSASLPRFRDSWLLYDMLNANSIVGMFDGSLFTVHQAHQQGHVGSSFFRQQQRQARAASGAGRRSTHVQIDNLNVDHISAGAEGPIGWITSGRLNVSALIDFPAGGAGGSDSVRVIRQLVDDLSDSIDVVILPSTPDWSQPEQSTNALVRTLYYLDMVDSPLAQGVHELMARRAERESQRRLERQRRRTAAWSRPMEPLAAHQTGTGLRLAAGEDAGAVLVDLQVEFNDIRTSLPLSTPQLGGNALVSSVLVRPVVAYMNAHRTSLPMRCQLRLAKDDFAGAWSFWDSGADDLMTQGIGAAFAQLAYDDRERSRRIKLVGWWSMVAVARQLARLVEFIGGQRSFFHFLGLAPETDRV</sequence>
<evidence type="ECO:0000313" key="11">
    <source>
        <dbReference type="EMBL" id="ORX70083.1"/>
    </source>
</evidence>
<dbReference type="InterPro" id="IPR012571">
    <property type="entry name" value="Mdm31/Mdm32"/>
</dbReference>
<accession>A0A1Y1W989</accession>
<keyword evidence="8 10" id="KW-0472">Membrane</keyword>
<keyword evidence="5" id="KW-0809">Transit peptide</keyword>
<dbReference type="GeneID" id="63807707"/>
<feature type="transmembrane region" description="Helical" evidence="10">
    <location>
        <begin position="281"/>
        <end position="311"/>
    </location>
</feature>
<dbReference type="GO" id="GO:0000001">
    <property type="term" value="P:mitochondrion inheritance"/>
    <property type="evidence" value="ECO:0007669"/>
    <property type="project" value="InterPro"/>
</dbReference>
<proteinExistence type="inferred from homology"/>
<reference evidence="11 12" key="1">
    <citation type="submission" date="2016-07" db="EMBL/GenBank/DDBJ databases">
        <title>Pervasive Adenine N6-methylation of Active Genes in Fungi.</title>
        <authorList>
            <consortium name="DOE Joint Genome Institute"/>
            <person name="Mondo S.J."/>
            <person name="Dannebaum R.O."/>
            <person name="Kuo R.C."/>
            <person name="Labutti K."/>
            <person name="Haridas S."/>
            <person name="Kuo A."/>
            <person name="Salamov A."/>
            <person name="Ahrendt S.R."/>
            <person name="Lipzen A."/>
            <person name="Sullivan W."/>
            <person name="Andreopoulos W.B."/>
            <person name="Clum A."/>
            <person name="Lindquist E."/>
            <person name="Daum C."/>
            <person name="Ramamoorthy G.K."/>
            <person name="Gryganskyi A."/>
            <person name="Culley D."/>
            <person name="Magnuson J.K."/>
            <person name="James T.Y."/>
            <person name="O'Malley M.A."/>
            <person name="Stajich J.E."/>
            <person name="Spatafora J.W."/>
            <person name="Visel A."/>
            <person name="Grigoriev I.V."/>
        </authorList>
    </citation>
    <scope>NUCLEOTIDE SEQUENCE [LARGE SCALE GENOMIC DNA]</scope>
    <source>
        <strain evidence="11 12">ATCC 12442</strain>
    </source>
</reference>
<evidence type="ECO:0000256" key="10">
    <source>
        <dbReference type="SAM" id="Phobius"/>
    </source>
</evidence>
<evidence type="ECO:0000256" key="8">
    <source>
        <dbReference type="ARBA" id="ARBA00023136"/>
    </source>
</evidence>
<dbReference type="RefSeq" id="XP_040743721.1">
    <property type="nucleotide sequence ID" value="XM_040891059.1"/>
</dbReference>
<comment type="subcellular location">
    <subcellularLocation>
        <location evidence="1">Mitochondrion inner membrane</location>
    </subcellularLocation>
</comment>
<keyword evidence="4" id="KW-0999">Mitochondrion inner membrane</keyword>
<dbReference type="GO" id="GO:0007005">
    <property type="term" value="P:mitochondrion organization"/>
    <property type="evidence" value="ECO:0007669"/>
    <property type="project" value="InterPro"/>
</dbReference>
<dbReference type="PANTHER" id="PTHR31068:SF0">
    <property type="entry name" value="MITOCHONDRIAL DISTRIBUTION AND MORPHOLOGY PROTEIN 31"/>
    <property type="match status" value="1"/>
</dbReference>
<evidence type="ECO:0000256" key="6">
    <source>
        <dbReference type="ARBA" id="ARBA00022989"/>
    </source>
</evidence>
<evidence type="ECO:0000256" key="9">
    <source>
        <dbReference type="ARBA" id="ARBA00025191"/>
    </source>
</evidence>
<dbReference type="Pfam" id="PF08118">
    <property type="entry name" value="MDM31_MDM32"/>
    <property type="match status" value="2"/>
</dbReference>
<gene>
    <name evidence="11" type="ORF">DL89DRAFT_316283</name>
</gene>
<dbReference type="STRING" id="61395.A0A1Y1W989"/>
<keyword evidence="3 10" id="KW-0812">Transmembrane</keyword>
<organism evidence="11 12">
    <name type="scientific">Linderina pennispora</name>
    <dbReference type="NCBI Taxonomy" id="61395"/>
    <lineage>
        <taxon>Eukaryota</taxon>
        <taxon>Fungi</taxon>
        <taxon>Fungi incertae sedis</taxon>
        <taxon>Zoopagomycota</taxon>
        <taxon>Kickxellomycotina</taxon>
        <taxon>Kickxellomycetes</taxon>
        <taxon>Kickxellales</taxon>
        <taxon>Kickxellaceae</taxon>
        <taxon>Linderina</taxon>
    </lineage>
</organism>
<dbReference type="PANTHER" id="PTHR31068">
    <property type="entry name" value="MITOCHONDRIAL DISTRIBUTION AND MORPHOLOGY PROTEIN 31"/>
    <property type="match status" value="1"/>
</dbReference>
<keyword evidence="12" id="KW-1185">Reference proteome</keyword>
<comment type="similarity">
    <text evidence="2">Belongs to the MDM31/MDM32 family.</text>
</comment>
<keyword evidence="7" id="KW-0496">Mitochondrion</keyword>
<dbReference type="Proteomes" id="UP000193922">
    <property type="component" value="Unassembled WGS sequence"/>
</dbReference>
<evidence type="ECO:0000256" key="1">
    <source>
        <dbReference type="ARBA" id="ARBA00004273"/>
    </source>
</evidence>
<dbReference type="EMBL" id="MCFD01000006">
    <property type="protein sequence ID" value="ORX70083.1"/>
    <property type="molecule type" value="Genomic_DNA"/>
</dbReference>
<dbReference type="OrthoDB" id="17678at2759"/>
<evidence type="ECO:0000256" key="2">
    <source>
        <dbReference type="ARBA" id="ARBA00005687"/>
    </source>
</evidence>
<evidence type="ECO:0000313" key="12">
    <source>
        <dbReference type="Proteomes" id="UP000193922"/>
    </source>
</evidence>
<comment type="function">
    <text evidence="9">Involved in the organization of the mitochondrial membranes and the global structure of the mitochondria. Also required for mitochondrial distribution and mobility as well as for the maintenance of mitochondrial DNA nucleoids structures.</text>
</comment>
<evidence type="ECO:0000256" key="7">
    <source>
        <dbReference type="ARBA" id="ARBA00023128"/>
    </source>
</evidence>
<evidence type="ECO:0008006" key="13">
    <source>
        <dbReference type="Google" id="ProtNLM"/>
    </source>
</evidence>
<dbReference type="GO" id="GO:0005743">
    <property type="term" value="C:mitochondrial inner membrane"/>
    <property type="evidence" value="ECO:0007669"/>
    <property type="project" value="UniProtKB-SubCell"/>
</dbReference>
<evidence type="ECO:0000256" key="4">
    <source>
        <dbReference type="ARBA" id="ARBA00022792"/>
    </source>
</evidence>
<comment type="caution">
    <text evidence="11">The sequence shown here is derived from an EMBL/GenBank/DDBJ whole genome shotgun (WGS) entry which is preliminary data.</text>
</comment>
<evidence type="ECO:0000256" key="3">
    <source>
        <dbReference type="ARBA" id="ARBA00022692"/>
    </source>
</evidence>
<name>A0A1Y1W989_9FUNG</name>
<dbReference type="AlphaFoldDB" id="A0A1Y1W989"/>
<protein>
    <recommendedName>
        <fullName evidence="13">Mitochondrial distribution and morphology protein family 31/32</fullName>
    </recommendedName>
</protein>
<keyword evidence="6 10" id="KW-1133">Transmembrane helix</keyword>
<evidence type="ECO:0000256" key="5">
    <source>
        <dbReference type="ARBA" id="ARBA00022946"/>
    </source>
</evidence>